<dbReference type="Proteomes" id="UP000198618">
    <property type="component" value="Unassembled WGS sequence"/>
</dbReference>
<feature type="transmembrane region" description="Helical" evidence="1">
    <location>
        <begin position="48"/>
        <end position="68"/>
    </location>
</feature>
<evidence type="ECO:0000313" key="3">
    <source>
        <dbReference type="Proteomes" id="UP000198618"/>
    </source>
</evidence>
<accession>A0A1I0CQF6</accession>
<gene>
    <name evidence="2" type="ORF">SAMN05216389_10729</name>
</gene>
<evidence type="ECO:0000256" key="1">
    <source>
        <dbReference type="SAM" id="Phobius"/>
    </source>
</evidence>
<protein>
    <submittedName>
        <fullName evidence="2">Uncharacterized protein</fullName>
    </submittedName>
</protein>
<keyword evidence="1" id="KW-0812">Transmembrane</keyword>
<dbReference type="STRING" id="930131.SAMN05216389_10729"/>
<keyword evidence="3" id="KW-1185">Reference proteome</keyword>
<evidence type="ECO:0000313" key="2">
    <source>
        <dbReference type="EMBL" id="SET21969.1"/>
    </source>
</evidence>
<feature type="transmembrane region" description="Helical" evidence="1">
    <location>
        <begin position="135"/>
        <end position="156"/>
    </location>
</feature>
<dbReference type="OrthoDB" id="2876726at2"/>
<organism evidence="2 3">
    <name type="scientific">Oceanobacillus limi</name>
    <dbReference type="NCBI Taxonomy" id="930131"/>
    <lineage>
        <taxon>Bacteria</taxon>
        <taxon>Bacillati</taxon>
        <taxon>Bacillota</taxon>
        <taxon>Bacilli</taxon>
        <taxon>Bacillales</taxon>
        <taxon>Bacillaceae</taxon>
        <taxon>Oceanobacillus</taxon>
    </lineage>
</organism>
<proteinExistence type="predicted"/>
<keyword evidence="1" id="KW-0472">Membrane</keyword>
<feature type="transmembrane region" description="Helical" evidence="1">
    <location>
        <begin position="80"/>
        <end position="99"/>
    </location>
</feature>
<reference evidence="2 3" key="1">
    <citation type="submission" date="2016-10" db="EMBL/GenBank/DDBJ databases">
        <authorList>
            <person name="de Groot N.N."/>
        </authorList>
    </citation>
    <scope>NUCLEOTIDE SEQUENCE [LARGE SCALE GENOMIC DNA]</scope>
    <source>
        <strain evidence="2 3">IBRC-M 10780</strain>
    </source>
</reference>
<dbReference type="AlphaFoldDB" id="A0A1I0CQF6"/>
<feature type="transmembrane region" description="Helical" evidence="1">
    <location>
        <begin position="12"/>
        <end position="28"/>
    </location>
</feature>
<dbReference type="RefSeq" id="WP_090869068.1">
    <property type="nucleotide sequence ID" value="NZ_FOHE01000007.1"/>
</dbReference>
<keyword evidence="1" id="KW-1133">Transmembrane helix</keyword>
<dbReference type="EMBL" id="FOHE01000007">
    <property type="protein sequence ID" value="SET21969.1"/>
    <property type="molecule type" value="Genomic_DNA"/>
</dbReference>
<sequence>MRNVRSAEKFLLIGYSIVLLFMLLHDWVPLGPLNDVEAIKAAKSSGELVTTTLIGVIQIVLLMTIILIYIGRKYPLWIKLWLMIHPSCIFIGAILSWWVPYLFGIGAEVKVADYTLMFSNTHSFLPVMNGIVPNTIHLIFHLSLFLCICITIYLNMTQNKIKKIQRDSIA</sequence>
<name>A0A1I0CQF6_9BACI</name>